<dbReference type="Proteomes" id="UP000306196">
    <property type="component" value="Unassembled WGS sequence"/>
</dbReference>
<proteinExistence type="predicted"/>
<dbReference type="RefSeq" id="WP_166442752.1">
    <property type="nucleotide sequence ID" value="NZ_VAUV01000006.1"/>
</dbReference>
<evidence type="ECO:0000259" key="1">
    <source>
        <dbReference type="Pfam" id="PF16871"/>
    </source>
</evidence>
<gene>
    <name evidence="2" type="ORF">FEM03_09800</name>
</gene>
<evidence type="ECO:0000313" key="3">
    <source>
        <dbReference type="Proteomes" id="UP000306196"/>
    </source>
</evidence>
<dbReference type="SUPFAM" id="SSF49785">
    <property type="entry name" value="Galactose-binding domain-like"/>
    <property type="match status" value="1"/>
</dbReference>
<keyword evidence="3" id="KW-1185">Reference proteome</keyword>
<name>A0A5R8KFV8_9BACT</name>
<dbReference type="Gene3D" id="2.60.120.260">
    <property type="entry name" value="Galactose-binding domain-like"/>
    <property type="match status" value="1"/>
</dbReference>
<accession>A0A5R8KFV8</accession>
<organism evidence="2 3">
    <name type="scientific">Phragmitibacter flavus</name>
    <dbReference type="NCBI Taxonomy" id="2576071"/>
    <lineage>
        <taxon>Bacteria</taxon>
        <taxon>Pseudomonadati</taxon>
        <taxon>Verrucomicrobiota</taxon>
        <taxon>Verrucomicrobiia</taxon>
        <taxon>Verrucomicrobiales</taxon>
        <taxon>Verrucomicrobiaceae</taxon>
        <taxon>Phragmitibacter</taxon>
    </lineage>
</organism>
<feature type="domain" description="DUF5077" evidence="1">
    <location>
        <begin position="228"/>
        <end position="334"/>
    </location>
</feature>
<dbReference type="EMBL" id="VAUV01000006">
    <property type="protein sequence ID" value="TLD71188.1"/>
    <property type="molecule type" value="Genomic_DNA"/>
</dbReference>
<reference evidence="2 3" key="1">
    <citation type="submission" date="2019-05" db="EMBL/GenBank/DDBJ databases">
        <title>Verrucobacter flavum gen. nov., sp. nov. a new member of the family Verrucomicrobiaceae.</title>
        <authorList>
            <person name="Szuroczki S."/>
            <person name="Abbaszade G."/>
            <person name="Szabo A."/>
            <person name="Felfoldi T."/>
            <person name="Schumann P."/>
            <person name="Boka K."/>
            <person name="Keki Z."/>
            <person name="Toumi M."/>
            <person name="Toth E."/>
        </authorList>
    </citation>
    <scope>NUCLEOTIDE SEQUENCE [LARGE SCALE GENOMIC DNA]</scope>
    <source>
        <strain evidence="2 3">MG-N-17</strain>
    </source>
</reference>
<sequence>MLRPVLVFAAVVSVGGFAVSCKEKPGAEMAEVTLEPEGTVVVEEETPEAEAPAFDSDAPKGIISELGEFGSEDPVERQDLPGRGILNFTITDRNQTFMPGEHWEQYNFPFEARRSGRYRVRLTYMLKSSGMGVQLKLGDQRVKKQLKHTGDGQAVMYLGEVNIAQAGSQFMALYTPSAMGWSKFFLHEIALVPTQETDSDAEVVAEENGAVHLLAKQATTWSEHMRYEPKPEKDCLGFWTEKDDFAEWEFKVEKAGKYEVIVHQGCGAGGGSQVAVELAGQQLEFKVEDTGGFQKWKPVTVGQVEIDSAGVYRLAVKPKTKEGAAIMDVRKVVLVPVS</sequence>
<dbReference type="InterPro" id="IPR008979">
    <property type="entry name" value="Galactose-bd-like_sf"/>
</dbReference>
<evidence type="ECO:0000313" key="2">
    <source>
        <dbReference type="EMBL" id="TLD71188.1"/>
    </source>
</evidence>
<dbReference type="PROSITE" id="PS51257">
    <property type="entry name" value="PROKAR_LIPOPROTEIN"/>
    <property type="match status" value="1"/>
</dbReference>
<protein>
    <recommendedName>
        <fullName evidence="1">DUF5077 domain-containing protein</fullName>
    </recommendedName>
</protein>
<dbReference type="Pfam" id="PF16871">
    <property type="entry name" value="DUF5077"/>
    <property type="match status" value="1"/>
</dbReference>
<dbReference type="InterPro" id="IPR031712">
    <property type="entry name" value="DUF5077"/>
</dbReference>
<comment type="caution">
    <text evidence="2">The sequence shown here is derived from an EMBL/GenBank/DDBJ whole genome shotgun (WGS) entry which is preliminary data.</text>
</comment>
<dbReference type="AlphaFoldDB" id="A0A5R8KFV8"/>